<dbReference type="CDD" id="cd06142">
    <property type="entry name" value="RNaseD_exo"/>
    <property type="match status" value="1"/>
</dbReference>
<dbReference type="SMART" id="SM00341">
    <property type="entry name" value="HRDC"/>
    <property type="match status" value="1"/>
</dbReference>
<feature type="domain" description="HRDC" evidence="2">
    <location>
        <begin position="244"/>
        <end position="324"/>
    </location>
</feature>
<name>A0A9W5RDE3_9ACTO</name>
<protein>
    <submittedName>
        <fullName evidence="3">Ribonuclease D</fullName>
    </submittedName>
</protein>
<dbReference type="Gene3D" id="3.30.420.10">
    <property type="entry name" value="Ribonuclease H-like superfamily/Ribonuclease H"/>
    <property type="match status" value="1"/>
</dbReference>
<dbReference type="InterPro" id="IPR010997">
    <property type="entry name" value="HRDC-like_sf"/>
</dbReference>
<keyword evidence="4" id="KW-1185">Reference proteome</keyword>
<dbReference type="PROSITE" id="PS50967">
    <property type="entry name" value="HRDC"/>
    <property type="match status" value="1"/>
</dbReference>
<reference evidence="3 4" key="1">
    <citation type="submission" date="2013-05" db="EMBL/GenBank/DDBJ databases">
        <title>The Genome Sequence of Actinomyces europaeus ACS-120-V-COL10B.</title>
        <authorList>
            <consortium name="The Broad Institute Genomics Platform"/>
            <person name="Earl A."/>
            <person name="Ward D."/>
            <person name="Feldgarden M."/>
            <person name="Gevers D."/>
            <person name="Saerens B."/>
            <person name="Vaneechoutte M."/>
            <person name="Walker B."/>
            <person name="Young S."/>
            <person name="Zeng Q."/>
            <person name="Gargeya S."/>
            <person name="Fitzgerald M."/>
            <person name="Haas B."/>
            <person name="Abouelleil A."/>
            <person name="Allen A.W."/>
            <person name="Alvarado L."/>
            <person name="Arachchi H.M."/>
            <person name="Berlin A.M."/>
            <person name="Chapman S.B."/>
            <person name="Gainer-Dewar J."/>
            <person name="Goldberg J."/>
            <person name="Griggs A."/>
            <person name="Gujja S."/>
            <person name="Hansen M."/>
            <person name="Howarth C."/>
            <person name="Imamovic A."/>
            <person name="Ireland A."/>
            <person name="Larimer J."/>
            <person name="McCowan C."/>
            <person name="Murphy C."/>
            <person name="Pearson M."/>
            <person name="Poon T.W."/>
            <person name="Priest M."/>
            <person name="Roberts A."/>
            <person name="Saif S."/>
            <person name="Shea T."/>
            <person name="Sisk P."/>
            <person name="Sykes S."/>
            <person name="Wortman J."/>
            <person name="Nusbaum C."/>
            <person name="Birren B."/>
        </authorList>
    </citation>
    <scope>NUCLEOTIDE SEQUENCE [LARGE SCALE GENOMIC DNA]</scope>
    <source>
        <strain evidence="3 4">ACS-120-V-Col10b</strain>
    </source>
</reference>
<evidence type="ECO:0000313" key="3">
    <source>
        <dbReference type="EMBL" id="EPD30404.1"/>
    </source>
</evidence>
<dbReference type="InterPro" id="IPR044876">
    <property type="entry name" value="HRDC_dom_sf"/>
</dbReference>
<evidence type="ECO:0000259" key="2">
    <source>
        <dbReference type="PROSITE" id="PS50967"/>
    </source>
</evidence>
<dbReference type="GO" id="GO:0000166">
    <property type="term" value="F:nucleotide binding"/>
    <property type="evidence" value="ECO:0007669"/>
    <property type="project" value="InterPro"/>
</dbReference>
<dbReference type="SUPFAM" id="SSF47819">
    <property type="entry name" value="HRDC-like"/>
    <property type="match status" value="1"/>
</dbReference>
<dbReference type="Gene3D" id="1.10.150.80">
    <property type="entry name" value="HRDC domain"/>
    <property type="match status" value="2"/>
</dbReference>
<dbReference type="SUPFAM" id="SSF53098">
    <property type="entry name" value="Ribonuclease H-like"/>
    <property type="match status" value="1"/>
</dbReference>
<dbReference type="InterPro" id="IPR002562">
    <property type="entry name" value="3'-5'_exonuclease_dom"/>
</dbReference>
<dbReference type="InterPro" id="IPR002121">
    <property type="entry name" value="HRDC_dom"/>
</dbReference>
<accession>A0A9W5RDE3</accession>
<comment type="caution">
    <text evidence="3">The sequence shown here is derived from an EMBL/GenBank/DDBJ whole genome shotgun (WGS) entry which is preliminary data.</text>
</comment>
<dbReference type="AlphaFoldDB" id="A0A9W5RDE3"/>
<gene>
    <name evidence="3" type="ORF">HMPREF9238_00142</name>
</gene>
<dbReference type="GO" id="GO:0003676">
    <property type="term" value="F:nucleic acid binding"/>
    <property type="evidence" value="ECO:0007669"/>
    <property type="project" value="InterPro"/>
</dbReference>
<dbReference type="InterPro" id="IPR012337">
    <property type="entry name" value="RNaseH-like_sf"/>
</dbReference>
<dbReference type="EMBL" id="AGWN01000001">
    <property type="protein sequence ID" value="EPD30404.1"/>
    <property type="molecule type" value="Genomic_DNA"/>
</dbReference>
<sequence>MTITHLRSNRFRMPDHPKPIENMSETEPTLIVHPREGTPDPTDTPADLERAIKKLAASPMPVAIDVERASGFRYSDRAYLIQIRREDVGTFLIDAATLPHLQSLGAALQNAVWILHAADQDLPSLREANLHAPELFDTEVAAQLLGFERIGLTAVLERTLGVTLDKEHQASDWSNRPLPRAWLRYAALDVEFLTQLYRALSHELYEAGRWDWAQQEFEHILNLPPKPADPNKWRSIPGAGKIRTRRQLAILEQLWRAREEIAKEQDIAPTRLISNRTLVSLAFKPPRNKRALLNIQQMRRPRARSHTDEWMSAIKHAKCMSEADLPPLRKHTPPGSLPKVSGWRSAHPDEFARLKVVRRAIEPLAQQIGIDPAVLLEPRIQKRLAWDGPVLRADEMRDYLRRRGAREWQIERVADALVEAIN</sequence>
<dbReference type="Pfam" id="PF01612">
    <property type="entry name" value="DNA_pol_A_exo1"/>
    <property type="match status" value="1"/>
</dbReference>
<dbReference type="InterPro" id="IPR036397">
    <property type="entry name" value="RNaseH_sf"/>
</dbReference>
<evidence type="ECO:0000313" key="4">
    <source>
        <dbReference type="Proteomes" id="UP000014387"/>
    </source>
</evidence>
<dbReference type="PANTHER" id="PTHR47649">
    <property type="entry name" value="RIBONUCLEASE D"/>
    <property type="match status" value="1"/>
</dbReference>
<dbReference type="Proteomes" id="UP000014387">
    <property type="component" value="Unassembled WGS sequence"/>
</dbReference>
<dbReference type="Pfam" id="PF00570">
    <property type="entry name" value="HRDC"/>
    <property type="match status" value="1"/>
</dbReference>
<dbReference type="InterPro" id="IPR051086">
    <property type="entry name" value="RNase_D-like"/>
</dbReference>
<dbReference type="InterPro" id="IPR041605">
    <property type="entry name" value="Exo_C"/>
</dbReference>
<dbReference type="GO" id="GO:0006139">
    <property type="term" value="P:nucleobase-containing compound metabolic process"/>
    <property type="evidence" value="ECO:0007669"/>
    <property type="project" value="InterPro"/>
</dbReference>
<evidence type="ECO:0000256" key="1">
    <source>
        <dbReference type="SAM" id="MobiDB-lite"/>
    </source>
</evidence>
<dbReference type="SMART" id="SM00474">
    <property type="entry name" value="35EXOc"/>
    <property type="match status" value="1"/>
</dbReference>
<proteinExistence type="predicted"/>
<dbReference type="GO" id="GO:0008408">
    <property type="term" value="F:3'-5' exonuclease activity"/>
    <property type="evidence" value="ECO:0007669"/>
    <property type="project" value="InterPro"/>
</dbReference>
<feature type="region of interest" description="Disordered" evidence="1">
    <location>
        <begin position="1"/>
        <end position="23"/>
    </location>
</feature>
<dbReference type="PANTHER" id="PTHR47649:SF1">
    <property type="entry name" value="RIBONUCLEASE D"/>
    <property type="match status" value="1"/>
</dbReference>
<organism evidence="3 4">
    <name type="scientific">Gleimia europaea ACS-120-V-Col10b</name>
    <dbReference type="NCBI Taxonomy" id="883069"/>
    <lineage>
        <taxon>Bacteria</taxon>
        <taxon>Bacillati</taxon>
        <taxon>Actinomycetota</taxon>
        <taxon>Actinomycetes</taxon>
        <taxon>Actinomycetales</taxon>
        <taxon>Actinomycetaceae</taxon>
        <taxon>Gleimia</taxon>
    </lineage>
</organism>
<dbReference type="Pfam" id="PF18305">
    <property type="entry name" value="DNA_pol_A_exoN"/>
    <property type="match status" value="1"/>
</dbReference>